<dbReference type="PANTHER" id="PTHR11266:SF17">
    <property type="entry name" value="PROTEIN MPV17"/>
    <property type="match status" value="1"/>
</dbReference>
<name>A0A9Q0H4U5_9MAGN</name>
<proteinExistence type="inferred from homology"/>
<comment type="subcellular location">
    <subcellularLocation>
        <location evidence="1">Membrane</location>
        <topology evidence="1">Multi-pass membrane protein</topology>
    </subcellularLocation>
</comment>
<keyword evidence="4 6" id="KW-1133">Transmembrane helix</keyword>
<evidence type="ECO:0000313" key="8">
    <source>
        <dbReference type="Proteomes" id="UP001141806"/>
    </source>
</evidence>
<keyword evidence="3 6" id="KW-0812">Transmembrane</keyword>
<comment type="similarity">
    <text evidence="2 6">Belongs to the peroxisomal membrane protein PXMP2/4 family.</text>
</comment>
<dbReference type="Proteomes" id="UP001141806">
    <property type="component" value="Unassembled WGS sequence"/>
</dbReference>
<gene>
    <name evidence="7" type="ORF">NE237_024753</name>
</gene>
<evidence type="ECO:0000256" key="1">
    <source>
        <dbReference type="ARBA" id="ARBA00004141"/>
    </source>
</evidence>
<dbReference type="AlphaFoldDB" id="A0A9Q0H4U5"/>
<sequence>MMLRLWKFYQKSLAVHPVKTQITSSGFLWGLGDVTAQAITNSTMKKHRHNSDADEEFKINWKRVALTSMYGFGFVGPVCHFWYLGLDRFIRLRVQLQPKSMRFVATKVAMDGLIYGPCDLFLFLTYMGLSMGKCVDQVKEEVKRKFLPTFILEGCVSSVVQVVNFRFVPVHYQLLYSNVFCTLDSAFLSWVEQQQDATWKQWLTSFLALENKKARADDVF</sequence>
<dbReference type="GO" id="GO:0016020">
    <property type="term" value="C:membrane"/>
    <property type="evidence" value="ECO:0007669"/>
    <property type="project" value="UniProtKB-SubCell"/>
</dbReference>
<organism evidence="7 8">
    <name type="scientific">Protea cynaroides</name>
    <dbReference type="NCBI Taxonomy" id="273540"/>
    <lineage>
        <taxon>Eukaryota</taxon>
        <taxon>Viridiplantae</taxon>
        <taxon>Streptophyta</taxon>
        <taxon>Embryophyta</taxon>
        <taxon>Tracheophyta</taxon>
        <taxon>Spermatophyta</taxon>
        <taxon>Magnoliopsida</taxon>
        <taxon>Proteales</taxon>
        <taxon>Proteaceae</taxon>
        <taxon>Protea</taxon>
    </lineage>
</organism>
<comment type="caution">
    <text evidence="6">Lacks conserved residue(s) required for the propagation of feature annotation.</text>
</comment>
<reference evidence="7" key="1">
    <citation type="journal article" date="2023" name="Plant J.">
        <title>The genome of the king protea, Protea cynaroides.</title>
        <authorList>
            <person name="Chang J."/>
            <person name="Duong T.A."/>
            <person name="Schoeman C."/>
            <person name="Ma X."/>
            <person name="Roodt D."/>
            <person name="Barker N."/>
            <person name="Li Z."/>
            <person name="Van de Peer Y."/>
            <person name="Mizrachi E."/>
        </authorList>
    </citation>
    <scope>NUCLEOTIDE SEQUENCE</scope>
    <source>
        <tissue evidence="7">Young leaves</tissue>
    </source>
</reference>
<feature type="transmembrane region" description="Helical" evidence="6">
    <location>
        <begin position="64"/>
        <end position="84"/>
    </location>
</feature>
<evidence type="ECO:0000256" key="6">
    <source>
        <dbReference type="RuleBase" id="RU363053"/>
    </source>
</evidence>
<evidence type="ECO:0000256" key="3">
    <source>
        <dbReference type="ARBA" id="ARBA00022692"/>
    </source>
</evidence>
<evidence type="ECO:0000313" key="7">
    <source>
        <dbReference type="EMBL" id="KAJ4957642.1"/>
    </source>
</evidence>
<dbReference type="PANTHER" id="PTHR11266">
    <property type="entry name" value="PEROXISOMAL MEMBRANE PROTEIN 2, PXMP2 MPV17"/>
    <property type="match status" value="1"/>
</dbReference>
<dbReference type="GO" id="GO:0005737">
    <property type="term" value="C:cytoplasm"/>
    <property type="evidence" value="ECO:0007669"/>
    <property type="project" value="TreeGrafter"/>
</dbReference>
<dbReference type="InterPro" id="IPR007248">
    <property type="entry name" value="Mpv17_PMP22"/>
</dbReference>
<evidence type="ECO:0000256" key="5">
    <source>
        <dbReference type="ARBA" id="ARBA00023136"/>
    </source>
</evidence>
<keyword evidence="5 6" id="KW-0472">Membrane</keyword>
<dbReference type="EMBL" id="JAMYWD010000010">
    <property type="protein sequence ID" value="KAJ4957642.1"/>
    <property type="molecule type" value="Genomic_DNA"/>
</dbReference>
<accession>A0A9Q0H4U5</accession>
<protein>
    <submittedName>
        <fullName evidence="7">Uncharacterized protein</fullName>
    </submittedName>
</protein>
<dbReference type="Pfam" id="PF04117">
    <property type="entry name" value="Mpv17_PMP22"/>
    <property type="match status" value="1"/>
</dbReference>
<comment type="caution">
    <text evidence="7">The sequence shown here is derived from an EMBL/GenBank/DDBJ whole genome shotgun (WGS) entry which is preliminary data.</text>
</comment>
<evidence type="ECO:0000256" key="4">
    <source>
        <dbReference type="ARBA" id="ARBA00022989"/>
    </source>
</evidence>
<keyword evidence="8" id="KW-1185">Reference proteome</keyword>
<evidence type="ECO:0000256" key="2">
    <source>
        <dbReference type="ARBA" id="ARBA00006824"/>
    </source>
</evidence>
<dbReference type="OrthoDB" id="10267969at2759"/>